<organism evidence="2 3">
    <name type="scientific">Ochrobactrum quorumnocens</name>
    <dbReference type="NCBI Taxonomy" id="271865"/>
    <lineage>
        <taxon>Bacteria</taxon>
        <taxon>Pseudomonadati</taxon>
        <taxon>Pseudomonadota</taxon>
        <taxon>Alphaproteobacteria</taxon>
        <taxon>Hyphomicrobiales</taxon>
        <taxon>Brucellaceae</taxon>
        <taxon>Brucella/Ochrobactrum group</taxon>
        <taxon>Ochrobactrum</taxon>
    </lineage>
</organism>
<dbReference type="InterPro" id="IPR037401">
    <property type="entry name" value="SnoaL-like"/>
</dbReference>
<dbReference type="Pfam" id="PF12680">
    <property type="entry name" value="SnoaL_2"/>
    <property type="match status" value="1"/>
</dbReference>
<dbReference type="KEGG" id="och:CES85_4877"/>
<accession>A0A248UBH9</accession>
<evidence type="ECO:0000313" key="2">
    <source>
        <dbReference type="EMBL" id="ASV84085.1"/>
    </source>
</evidence>
<dbReference type="AlphaFoldDB" id="A0A248UBH9"/>
<evidence type="ECO:0000259" key="1">
    <source>
        <dbReference type="Pfam" id="PF12680"/>
    </source>
</evidence>
<proteinExistence type="predicted"/>
<dbReference type="RefSeq" id="WP_095444928.1">
    <property type="nucleotide sequence ID" value="NZ_CP022603.1"/>
</dbReference>
<dbReference type="OrthoDB" id="8684708at2"/>
<sequence length="107" mass="11734">MQLTSPIEAYFAADRGTDRVALTSSFAADAVVKDEGAVHTGHEEILAWRLSSTEKYADLVTEPIEQILDGDRVIVRCKVSGDFPSSPVVLDFAFTLADQKINLLEIH</sequence>
<gene>
    <name evidence="2" type="ORF">CES85_4877</name>
</gene>
<dbReference type="EMBL" id="CP022603">
    <property type="protein sequence ID" value="ASV84085.1"/>
    <property type="molecule type" value="Genomic_DNA"/>
</dbReference>
<dbReference type="SUPFAM" id="SSF54427">
    <property type="entry name" value="NTF2-like"/>
    <property type="match status" value="1"/>
</dbReference>
<evidence type="ECO:0000313" key="3">
    <source>
        <dbReference type="Proteomes" id="UP000215256"/>
    </source>
</evidence>
<feature type="domain" description="SnoaL-like" evidence="1">
    <location>
        <begin position="7"/>
        <end position="96"/>
    </location>
</feature>
<dbReference type="Proteomes" id="UP000215256">
    <property type="component" value="Chromosome 2"/>
</dbReference>
<dbReference type="Gene3D" id="3.10.450.50">
    <property type="match status" value="1"/>
</dbReference>
<name>A0A248UBH9_9HYPH</name>
<protein>
    <submittedName>
        <fullName evidence="2">SnoaL-like domain protein</fullName>
    </submittedName>
</protein>
<reference evidence="2 3" key="1">
    <citation type="submission" date="2017-07" db="EMBL/GenBank/DDBJ databases">
        <title>Phylogenetic study on the rhizospheric bacterium Ochrobactrum sp. A44.</title>
        <authorList>
            <person name="Krzyzanowska D.M."/>
            <person name="Ossowicki A."/>
            <person name="Rajewska M."/>
            <person name="Maciag T."/>
            <person name="Kaczynski Z."/>
            <person name="Czerwicka M."/>
            <person name="Jafra S."/>
        </authorList>
    </citation>
    <scope>NUCLEOTIDE SEQUENCE [LARGE SCALE GENOMIC DNA]</scope>
    <source>
        <strain evidence="2 3">A44</strain>
    </source>
</reference>
<dbReference type="InterPro" id="IPR032710">
    <property type="entry name" value="NTF2-like_dom_sf"/>
</dbReference>